<dbReference type="AlphaFoldDB" id="A0A1X2GW69"/>
<evidence type="ECO:0000313" key="1">
    <source>
        <dbReference type="EMBL" id="ORX62275.1"/>
    </source>
</evidence>
<reference evidence="1 2" key="1">
    <citation type="submission" date="2016-07" db="EMBL/GenBank/DDBJ databases">
        <title>Pervasive Adenine N6-methylation of Active Genes in Fungi.</title>
        <authorList>
            <consortium name="DOE Joint Genome Institute"/>
            <person name="Mondo S.J."/>
            <person name="Dannebaum R.O."/>
            <person name="Kuo R.C."/>
            <person name="Labutti K."/>
            <person name="Haridas S."/>
            <person name="Kuo A."/>
            <person name="Salamov A."/>
            <person name="Ahrendt S.R."/>
            <person name="Lipzen A."/>
            <person name="Sullivan W."/>
            <person name="Andreopoulos W.B."/>
            <person name="Clum A."/>
            <person name="Lindquist E."/>
            <person name="Daum C."/>
            <person name="Ramamoorthy G.K."/>
            <person name="Gryganskyi A."/>
            <person name="Culley D."/>
            <person name="Magnuson J.K."/>
            <person name="James T.Y."/>
            <person name="O'Malley M.A."/>
            <person name="Stajich J.E."/>
            <person name="Spatafora J.W."/>
            <person name="Visel A."/>
            <person name="Grigoriev I.V."/>
        </authorList>
    </citation>
    <scope>NUCLEOTIDE SEQUENCE [LARGE SCALE GENOMIC DNA]</scope>
    <source>
        <strain evidence="1 2">NRRL 3301</strain>
    </source>
</reference>
<keyword evidence="2" id="KW-1185">Reference proteome</keyword>
<proteinExistence type="predicted"/>
<protein>
    <recommendedName>
        <fullName evidence="3">CNH domain-containing protein</fullName>
    </recommendedName>
</protein>
<dbReference type="Proteomes" id="UP000242146">
    <property type="component" value="Unassembled WGS sequence"/>
</dbReference>
<dbReference type="EMBL" id="MCGT01000002">
    <property type="protein sequence ID" value="ORX62275.1"/>
    <property type="molecule type" value="Genomic_DNA"/>
</dbReference>
<name>A0A1X2GW69_9FUNG</name>
<accession>A0A1X2GW69</accession>
<organism evidence="1 2">
    <name type="scientific">Hesseltinella vesiculosa</name>
    <dbReference type="NCBI Taxonomy" id="101127"/>
    <lineage>
        <taxon>Eukaryota</taxon>
        <taxon>Fungi</taxon>
        <taxon>Fungi incertae sedis</taxon>
        <taxon>Mucoromycota</taxon>
        <taxon>Mucoromycotina</taxon>
        <taxon>Mucoromycetes</taxon>
        <taxon>Mucorales</taxon>
        <taxon>Cunninghamellaceae</taxon>
        <taxon>Hesseltinella</taxon>
    </lineage>
</organism>
<evidence type="ECO:0000313" key="2">
    <source>
        <dbReference type="Proteomes" id="UP000242146"/>
    </source>
</evidence>
<dbReference type="OrthoDB" id="66881at2759"/>
<gene>
    <name evidence="1" type="ORF">DM01DRAFT_64523</name>
</gene>
<comment type="caution">
    <text evidence="1">The sequence shown here is derived from an EMBL/GenBank/DDBJ whole genome shotgun (WGS) entry which is preliminary data.</text>
</comment>
<evidence type="ECO:0008006" key="3">
    <source>
        <dbReference type="Google" id="ProtNLM"/>
    </source>
</evidence>
<sequence length="170" mass="19364">MRSHSFYFFFSLQAAMMDLQHSPSGTLEKDLFAGVVTDLCFLSNQLLLVGHGPYLKIFDITTNKQLAIKELLPNNRIHRIILHPLGPDDNETTRHFLAYGSKFATIAKVVMEQDGHIRSVAHSLFLPLRPTLTSFFLWPWICSIQTVASFGPFCDWIMDMAWLSSKVFGK</sequence>